<dbReference type="RefSeq" id="WP_013487251.1">
    <property type="nucleotide sequence ID" value="NC_014829.1"/>
</dbReference>
<reference evidence="2" key="1">
    <citation type="submission" date="2010-12" db="EMBL/GenBank/DDBJ databases">
        <title>Complete sequence of Bacillus cellulosilyticus DSM 2522.</title>
        <authorList>
            <consortium name="US DOE Joint Genome Institute"/>
            <person name="Lucas S."/>
            <person name="Copeland A."/>
            <person name="Lapidus A."/>
            <person name="Cheng J.-F."/>
            <person name="Bruce D."/>
            <person name="Goodwin L."/>
            <person name="Pitluck S."/>
            <person name="Chertkov O."/>
            <person name="Detter J.C."/>
            <person name="Han C."/>
            <person name="Tapia R."/>
            <person name="Land M."/>
            <person name="Hauser L."/>
            <person name="Jeffries C."/>
            <person name="Kyrpides N."/>
            <person name="Ivanova N."/>
            <person name="Mikhailova N."/>
            <person name="Brumm P."/>
            <person name="Mead D."/>
            <person name="Woyke T."/>
        </authorList>
    </citation>
    <scope>NUCLEOTIDE SEQUENCE [LARGE SCALE GENOMIC DNA]</scope>
    <source>
        <strain evidence="2">DSM 2522</strain>
    </source>
</reference>
<protein>
    <submittedName>
        <fullName evidence="2">Uncharacterized protein</fullName>
    </submittedName>
</protein>
<sequence>MTEADIVFIIYILIIILAFFVSIKFAEVMIKKTGLFFAQAIIAGSLNLLLNVLIGIGWFMYTWGINEFLFFGGLLIGVGLLVISEIVLFFLLLVKRVSWIKDYESKMTNSDRSVK</sequence>
<dbReference type="Proteomes" id="UP000001401">
    <property type="component" value="Chromosome"/>
</dbReference>
<organism evidence="2 3">
    <name type="scientific">Evansella cellulosilytica (strain ATCC 21833 / DSM 2522 / FERM P-1141 / JCM 9156 / N-4)</name>
    <name type="common">Bacillus cellulosilyticus</name>
    <dbReference type="NCBI Taxonomy" id="649639"/>
    <lineage>
        <taxon>Bacteria</taxon>
        <taxon>Bacillati</taxon>
        <taxon>Bacillota</taxon>
        <taxon>Bacilli</taxon>
        <taxon>Bacillales</taxon>
        <taxon>Bacillaceae</taxon>
        <taxon>Evansella</taxon>
    </lineage>
</organism>
<accession>E6TYH2</accession>
<feature type="transmembrane region" description="Helical" evidence="1">
    <location>
        <begin position="35"/>
        <end position="62"/>
    </location>
</feature>
<dbReference type="AlphaFoldDB" id="E6TYH2"/>
<keyword evidence="3" id="KW-1185">Reference proteome</keyword>
<dbReference type="eggNOG" id="ENOG5030E44">
    <property type="taxonomic scope" value="Bacteria"/>
</dbReference>
<dbReference type="EMBL" id="CP002394">
    <property type="protein sequence ID" value="ADU28910.1"/>
    <property type="molecule type" value="Genomic_DNA"/>
</dbReference>
<evidence type="ECO:0000256" key="1">
    <source>
        <dbReference type="SAM" id="Phobius"/>
    </source>
</evidence>
<dbReference type="HOGENOM" id="CLU_2104049_0_0_9"/>
<feature type="transmembrane region" description="Helical" evidence="1">
    <location>
        <begin position="68"/>
        <end position="94"/>
    </location>
</feature>
<proteinExistence type="predicted"/>
<evidence type="ECO:0000313" key="3">
    <source>
        <dbReference type="Proteomes" id="UP000001401"/>
    </source>
</evidence>
<evidence type="ECO:0000313" key="2">
    <source>
        <dbReference type="EMBL" id="ADU28910.1"/>
    </source>
</evidence>
<keyword evidence="1" id="KW-1133">Transmembrane helix</keyword>
<keyword evidence="1" id="KW-0472">Membrane</keyword>
<name>E6TYH2_EVAC2</name>
<dbReference type="KEGG" id="bco:Bcell_0628"/>
<keyword evidence="1" id="KW-0812">Transmembrane</keyword>
<feature type="transmembrane region" description="Helical" evidence="1">
    <location>
        <begin position="6"/>
        <end position="23"/>
    </location>
</feature>
<gene>
    <name evidence="2" type="ordered locus">Bcell_0628</name>
</gene>